<keyword evidence="2" id="KW-1185">Reference proteome</keyword>
<organism evidence="1 2">
    <name type="scientific">Mytilus galloprovincialis</name>
    <name type="common">Mediterranean mussel</name>
    <dbReference type="NCBI Taxonomy" id="29158"/>
    <lineage>
        <taxon>Eukaryota</taxon>
        <taxon>Metazoa</taxon>
        <taxon>Spiralia</taxon>
        <taxon>Lophotrochozoa</taxon>
        <taxon>Mollusca</taxon>
        <taxon>Bivalvia</taxon>
        <taxon>Autobranchia</taxon>
        <taxon>Pteriomorphia</taxon>
        <taxon>Mytilida</taxon>
        <taxon>Mytiloidea</taxon>
        <taxon>Mytilidae</taxon>
        <taxon>Mytilinae</taxon>
        <taxon>Mytilus</taxon>
    </lineage>
</organism>
<sequence length="132" mass="15333">MDPKLLDAIFQNQSADMRIHKEHILEVDVELSDEQRNFIRLSVVNLDILRSVLYNRLDLDKHVGQLISSRDQYDITSLYQEHRSLGKQIPSKGRWGGGRTVDDIPSNETCIGDDIERIRLIRNEMQHSTVLH</sequence>
<dbReference type="EMBL" id="UYJE01000695">
    <property type="protein sequence ID" value="VDH95490.1"/>
    <property type="molecule type" value="Genomic_DNA"/>
</dbReference>
<comment type="caution">
    <text evidence="1">The sequence shown here is derived from an EMBL/GenBank/DDBJ whole genome shotgun (WGS) entry which is preliminary data.</text>
</comment>
<gene>
    <name evidence="1" type="ORF">MGAL_10B083737</name>
</gene>
<evidence type="ECO:0008006" key="3">
    <source>
        <dbReference type="Google" id="ProtNLM"/>
    </source>
</evidence>
<protein>
    <recommendedName>
        <fullName evidence="3">DZIP3-like HEPN domain-containing protein</fullName>
    </recommendedName>
</protein>
<dbReference type="OrthoDB" id="5958466at2759"/>
<evidence type="ECO:0000313" key="1">
    <source>
        <dbReference type="EMBL" id="VDH95490.1"/>
    </source>
</evidence>
<dbReference type="Proteomes" id="UP000596742">
    <property type="component" value="Unassembled WGS sequence"/>
</dbReference>
<reference evidence="1" key="1">
    <citation type="submission" date="2018-11" db="EMBL/GenBank/DDBJ databases">
        <authorList>
            <person name="Alioto T."/>
            <person name="Alioto T."/>
        </authorList>
    </citation>
    <scope>NUCLEOTIDE SEQUENCE</scope>
</reference>
<proteinExistence type="predicted"/>
<name>A0A8B6BUB8_MYTGA</name>
<evidence type="ECO:0000313" key="2">
    <source>
        <dbReference type="Proteomes" id="UP000596742"/>
    </source>
</evidence>
<accession>A0A8B6BUB8</accession>
<dbReference type="AlphaFoldDB" id="A0A8B6BUB8"/>